<dbReference type="Proteomes" id="UP001165378">
    <property type="component" value="Unassembled WGS sequence"/>
</dbReference>
<dbReference type="EMBL" id="JAKFHA010000042">
    <property type="protein sequence ID" value="MCF2533009.1"/>
    <property type="molecule type" value="Genomic_DNA"/>
</dbReference>
<gene>
    <name evidence="1" type="ORF">LZ495_38155</name>
</gene>
<keyword evidence="2" id="KW-1185">Reference proteome</keyword>
<comment type="caution">
    <text evidence="1">The sequence shown here is derived from an EMBL/GenBank/DDBJ whole genome shotgun (WGS) entry which is preliminary data.</text>
</comment>
<dbReference type="RefSeq" id="WP_235057781.1">
    <property type="nucleotide sequence ID" value="NZ_JAKFHA010000042.1"/>
</dbReference>
<reference evidence="1" key="1">
    <citation type="submission" date="2022-01" db="EMBL/GenBank/DDBJ databases">
        <title>Genome-Based Taxonomic Classification of the Phylum Actinobacteria.</title>
        <authorList>
            <person name="Gao Y."/>
        </authorList>
    </citation>
    <scope>NUCLEOTIDE SEQUENCE</scope>
    <source>
        <strain evidence="1">KLBMP 8922</strain>
    </source>
</reference>
<evidence type="ECO:0000313" key="1">
    <source>
        <dbReference type="EMBL" id="MCF2533009.1"/>
    </source>
</evidence>
<dbReference type="AlphaFoldDB" id="A0AA41U8L1"/>
<proteinExistence type="predicted"/>
<protein>
    <submittedName>
        <fullName evidence="1">Uncharacterized protein</fullName>
    </submittedName>
</protein>
<name>A0AA41U8L1_9ACTN</name>
<accession>A0AA41U8L1</accession>
<organism evidence="1 2">
    <name type="scientific">Yinghuangia soli</name>
    <dbReference type="NCBI Taxonomy" id="2908204"/>
    <lineage>
        <taxon>Bacteria</taxon>
        <taxon>Bacillati</taxon>
        <taxon>Actinomycetota</taxon>
        <taxon>Actinomycetes</taxon>
        <taxon>Kitasatosporales</taxon>
        <taxon>Streptomycetaceae</taxon>
        <taxon>Yinghuangia</taxon>
    </lineage>
</organism>
<evidence type="ECO:0000313" key="2">
    <source>
        <dbReference type="Proteomes" id="UP001165378"/>
    </source>
</evidence>
<sequence>MHDSHPPAHNVYATFARGIPLARDRQTRSLSVPLTLHGLDGDAVGESALRLDGVDAELLHAALTRLLESVDQAPRVS</sequence>